<name>A0A6L6QHW7_9BURK</name>
<dbReference type="AlphaFoldDB" id="A0A6L6QHW7"/>
<dbReference type="PROSITE" id="PS51257">
    <property type="entry name" value="PROKAR_LIPOPROTEIN"/>
    <property type="match status" value="1"/>
</dbReference>
<organism evidence="9 10">
    <name type="scientific">Massilia eburnea</name>
    <dbReference type="NCBI Taxonomy" id="1776165"/>
    <lineage>
        <taxon>Bacteria</taxon>
        <taxon>Pseudomonadati</taxon>
        <taxon>Pseudomonadota</taxon>
        <taxon>Betaproteobacteria</taxon>
        <taxon>Burkholderiales</taxon>
        <taxon>Oxalobacteraceae</taxon>
        <taxon>Telluria group</taxon>
        <taxon>Massilia</taxon>
    </lineage>
</organism>
<evidence type="ECO:0000256" key="4">
    <source>
        <dbReference type="ARBA" id="ARBA00023110"/>
    </source>
</evidence>
<comment type="similarity">
    <text evidence="2">Belongs to the FKBP-type PPIase family.</text>
</comment>
<keyword evidence="5 6" id="KW-0413">Isomerase</keyword>
<keyword evidence="7" id="KW-0732">Signal</keyword>
<evidence type="ECO:0000259" key="8">
    <source>
        <dbReference type="PROSITE" id="PS50059"/>
    </source>
</evidence>
<dbReference type="InterPro" id="IPR046357">
    <property type="entry name" value="PPIase_dom_sf"/>
</dbReference>
<dbReference type="PANTHER" id="PTHR43811:SF19">
    <property type="entry name" value="39 KDA FK506-BINDING NUCLEAR PROTEIN"/>
    <property type="match status" value="1"/>
</dbReference>
<dbReference type="InterPro" id="IPR001179">
    <property type="entry name" value="PPIase_FKBP_dom"/>
</dbReference>
<evidence type="ECO:0000256" key="7">
    <source>
        <dbReference type="SAM" id="SignalP"/>
    </source>
</evidence>
<dbReference type="EMBL" id="WNKX01000010">
    <property type="protein sequence ID" value="MTW11849.1"/>
    <property type="molecule type" value="Genomic_DNA"/>
</dbReference>
<feature type="domain" description="PPIase FKBP-type" evidence="8">
    <location>
        <begin position="305"/>
        <end position="399"/>
    </location>
</feature>
<dbReference type="Proteomes" id="UP000472320">
    <property type="component" value="Unassembled WGS sequence"/>
</dbReference>
<evidence type="ECO:0000256" key="6">
    <source>
        <dbReference type="PROSITE-ProRule" id="PRU00277"/>
    </source>
</evidence>
<evidence type="ECO:0000256" key="5">
    <source>
        <dbReference type="ARBA" id="ARBA00023235"/>
    </source>
</evidence>
<feature type="signal peptide" evidence="7">
    <location>
        <begin position="1"/>
        <end position="25"/>
    </location>
</feature>
<sequence length="400" mass="41847">MKNTMFKVIASLACAVVLAACGGGAKTDTTTPLPPQPTFTKSDVQAGTGDKTVAVGDLVAVHFTGYLYDETKADKKGAQFATTRTTADTAPSIFTVGVGNLIAGLDQGIVGMKVGGVRNLLIPSSMAWGPYDHADVTGKVLVPANTAVVYDVEVFTITTLPLALFSKTDTTVGSGTEAAANNLVTVNYTGYIYDASKADKKGAQFDTGSSFTFLLGVNSRIGGWELGIPGMKTGGKRTLYVPSGLAYAQWGRKDSAGNYVVPQNTAVVYDIELTAVNTTPPASTVQPDFKKVDDQVGTGAAAVTGNTLLVQYTGYLYNDSVTDKKGLRFDTSRITGTPFSVKLGEGKVIKGWEDGLLGMQAGGRRTLYIPANLAYGSNAQTNIPANSALIFEVEVISITP</sequence>
<comment type="catalytic activity">
    <reaction evidence="1 6">
        <text>[protein]-peptidylproline (omega=180) = [protein]-peptidylproline (omega=0)</text>
        <dbReference type="Rhea" id="RHEA:16237"/>
        <dbReference type="Rhea" id="RHEA-COMP:10747"/>
        <dbReference type="Rhea" id="RHEA-COMP:10748"/>
        <dbReference type="ChEBI" id="CHEBI:83833"/>
        <dbReference type="ChEBI" id="CHEBI:83834"/>
        <dbReference type="EC" id="5.2.1.8"/>
    </reaction>
</comment>
<dbReference type="EC" id="5.2.1.8" evidence="3 6"/>
<dbReference type="PROSITE" id="PS50059">
    <property type="entry name" value="FKBP_PPIASE"/>
    <property type="match status" value="3"/>
</dbReference>
<dbReference type="SUPFAM" id="SSF54534">
    <property type="entry name" value="FKBP-like"/>
    <property type="match status" value="3"/>
</dbReference>
<evidence type="ECO:0000313" key="9">
    <source>
        <dbReference type="EMBL" id="MTW11849.1"/>
    </source>
</evidence>
<dbReference type="PANTHER" id="PTHR43811">
    <property type="entry name" value="FKBP-TYPE PEPTIDYL-PROLYL CIS-TRANS ISOMERASE FKPA"/>
    <property type="match status" value="1"/>
</dbReference>
<dbReference type="GO" id="GO:0003755">
    <property type="term" value="F:peptidyl-prolyl cis-trans isomerase activity"/>
    <property type="evidence" value="ECO:0007669"/>
    <property type="project" value="UniProtKB-KW"/>
</dbReference>
<evidence type="ECO:0000256" key="2">
    <source>
        <dbReference type="ARBA" id="ARBA00006577"/>
    </source>
</evidence>
<evidence type="ECO:0000256" key="1">
    <source>
        <dbReference type="ARBA" id="ARBA00000971"/>
    </source>
</evidence>
<protein>
    <recommendedName>
        <fullName evidence="3 6">peptidylprolyl isomerase</fullName>
        <ecNumber evidence="3 6">5.2.1.8</ecNumber>
    </recommendedName>
</protein>
<dbReference type="Pfam" id="PF00254">
    <property type="entry name" value="FKBP_C"/>
    <property type="match status" value="3"/>
</dbReference>
<accession>A0A6L6QHW7</accession>
<keyword evidence="4 6" id="KW-0697">Rotamase</keyword>
<feature type="chain" id="PRO_5026673892" description="peptidylprolyl isomerase" evidence="7">
    <location>
        <begin position="26"/>
        <end position="400"/>
    </location>
</feature>
<proteinExistence type="inferred from homology"/>
<feature type="domain" description="PPIase FKBP-type" evidence="8">
    <location>
        <begin position="181"/>
        <end position="277"/>
    </location>
</feature>
<feature type="domain" description="PPIase FKBP-type" evidence="8">
    <location>
        <begin position="56"/>
        <end position="158"/>
    </location>
</feature>
<dbReference type="OrthoDB" id="280278at2"/>
<keyword evidence="10" id="KW-1185">Reference proteome</keyword>
<comment type="caution">
    <text evidence="9">The sequence shown here is derived from an EMBL/GenBank/DDBJ whole genome shotgun (WGS) entry which is preliminary data.</text>
</comment>
<evidence type="ECO:0000256" key="3">
    <source>
        <dbReference type="ARBA" id="ARBA00013194"/>
    </source>
</evidence>
<dbReference type="RefSeq" id="WP_155454803.1">
    <property type="nucleotide sequence ID" value="NZ_WNKX01000010.1"/>
</dbReference>
<dbReference type="Gene3D" id="3.10.50.40">
    <property type="match status" value="3"/>
</dbReference>
<evidence type="ECO:0000313" key="10">
    <source>
        <dbReference type="Proteomes" id="UP000472320"/>
    </source>
</evidence>
<reference evidence="9 10" key="1">
    <citation type="submission" date="2019-11" db="EMBL/GenBank/DDBJ databases">
        <title>Type strains purchased from KCTC, JCM and DSMZ.</title>
        <authorList>
            <person name="Lu H."/>
        </authorList>
    </citation>
    <scope>NUCLEOTIDE SEQUENCE [LARGE SCALE GENOMIC DNA]</scope>
    <source>
        <strain evidence="9 10">JCM 31587</strain>
    </source>
</reference>
<gene>
    <name evidence="9" type="ORF">GM658_14685</name>
</gene>